<dbReference type="InterPro" id="IPR054331">
    <property type="entry name" value="LiaF_TM"/>
</dbReference>
<comment type="caution">
    <text evidence="3">The sequence shown here is derived from an EMBL/GenBank/DDBJ whole genome shotgun (WGS) entry which is preliminary data.</text>
</comment>
<keyword evidence="1" id="KW-0472">Membrane</keyword>
<evidence type="ECO:0000256" key="1">
    <source>
        <dbReference type="SAM" id="Phobius"/>
    </source>
</evidence>
<feature type="transmembrane region" description="Helical" evidence="1">
    <location>
        <begin position="30"/>
        <end position="47"/>
    </location>
</feature>
<accession>A0A919YPV2</accession>
<proteinExistence type="predicted"/>
<reference evidence="3" key="1">
    <citation type="submission" date="2021-03" db="EMBL/GenBank/DDBJ databases">
        <title>Antimicrobial resistance genes in bacteria isolated from Japanese honey, and their potential for conferring macrolide and lincosamide resistance in the American foulbrood pathogen Paenibacillus larvae.</title>
        <authorList>
            <person name="Okamoto M."/>
            <person name="Kumagai M."/>
            <person name="Kanamori H."/>
            <person name="Takamatsu D."/>
        </authorList>
    </citation>
    <scope>NUCLEOTIDE SEQUENCE</scope>
    <source>
        <strain evidence="3">J40TS1</strain>
    </source>
</reference>
<sequence length="98" mass="10540">MNGKTLIGLICIAIGGLLALKFFNIHLGAIFAFFLPIVLIVCGFIGLRNGQKVIGSIFLVIGFVMLLGKLGGLFTLIFSIALVGAGIYMISNKSFYRR</sequence>
<dbReference type="RefSeq" id="WP_213516313.1">
    <property type="nucleotide sequence ID" value="NZ_BOSE01000005.1"/>
</dbReference>
<gene>
    <name evidence="3" type="ORF">J40TS1_28570</name>
</gene>
<protein>
    <recommendedName>
        <fullName evidence="2">LiaF transmembrane domain-containing protein</fullName>
    </recommendedName>
</protein>
<keyword evidence="4" id="KW-1185">Reference proteome</keyword>
<dbReference type="EMBL" id="BOSE01000005">
    <property type="protein sequence ID" value="GIP17215.1"/>
    <property type="molecule type" value="Genomic_DNA"/>
</dbReference>
<feature type="transmembrane region" description="Helical" evidence="1">
    <location>
        <begin position="59"/>
        <end position="90"/>
    </location>
</feature>
<evidence type="ECO:0000313" key="4">
    <source>
        <dbReference type="Proteomes" id="UP000683139"/>
    </source>
</evidence>
<organism evidence="3 4">
    <name type="scientific">Paenibacillus montaniterrae</name>
    <dbReference type="NCBI Taxonomy" id="429341"/>
    <lineage>
        <taxon>Bacteria</taxon>
        <taxon>Bacillati</taxon>
        <taxon>Bacillota</taxon>
        <taxon>Bacilli</taxon>
        <taxon>Bacillales</taxon>
        <taxon>Paenibacillaceae</taxon>
        <taxon>Paenibacillus</taxon>
    </lineage>
</organism>
<feature type="transmembrane region" description="Helical" evidence="1">
    <location>
        <begin position="6"/>
        <end position="23"/>
    </location>
</feature>
<feature type="domain" description="LiaF transmembrane" evidence="2">
    <location>
        <begin position="6"/>
        <end position="95"/>
    </location>
</feature>
<name>A0A919YPV2_9BACL</name>
<dbReference type="Proteomes" id="UP000683139">
    <property type="component" value="Unassembled WGS sequence"/>
</dbReference>
<evidence type="ECO:0000259" key="2">
    <source>
        <dbReference type="Pfam" id="PF22570"/>
    </source>
</evidence>
<keyword evidence="1" id="KW-0812">Transmembrane</keyword>
<keyword evidence="1" id="KW-1133">Transmembrane helix</keyword>
<dbReference type="Pfam" id="PF22570">
    <property type="entry name" value="LiaF-TM"/>
    <property type="match status" value="1"/>
</dbReference>
<evidence type="ECO:0000313" key="3">
    <source>
        <dbReference type="EMBL" id="GIP17215.1"/>
    </source>
</evidence>
<dbReference type="AlphaFoldDB" id="A0A919YPV2"/>